<keyword evidence="3" id="KW-1185">Reference proteome</keyword>
<feature type="region of interest" description="Disordered" evidence="1">
    <location>
        <begin position="1"/>
        <end position="23"/>
    </location>
</feature>
<feature type="compositionally biased region" description="Basic and acidic residues" evidence="1">
    <location>
        <begin position="10"/>
        <end position="23"/>
    </location>
</feature>
<sequence>EATEWPPKISDIHEKPKNIQNPEKFRTNSRKTHEIDGATFVPAAARNPITKNKLYSSQEEIVNKNTTSSDVDSCIKSHVGATGGFCLDENNVFDGYNYIWDGLVSYLLRYMSICVIQIEARKQL</sequence>
<protein>
    <submittedName>
        <fullName evidence="2">Uncharacterized protein</fullName>
    </submittedName>
</protein>
<dbReference type="AlphaFoldDB" id="A0AAN8X375"/>
<organism evidence="2 3">
    <name type="scientific">Halocaridina rubra</name>
    <name type="common">Hawaiian red shrimp</name>
    <dbReference type="NCBI Taxonomy" id="373956"/>
    <lineage>
        <taxon>Eukaryota</taxon>
        <taxon>Metazoa</taxon>
        <taxon>Ecdysozoa</taxon>
        <taxon>Arthropoda</taxon>
        <taxon>Crustacea</taxon>
        <taxon>Multicrustacea</taxon>
        <taxon>Malacostraca</taxon>
        <taxon>Eumalacostraca</taxon>
        <taxon>Eucarida</taxon>
        <taxon>Decapoda</taxon>
        <taxon>Pleocyemata</taxon>
        <taxon>Caridea</taxon>
        <taxon>Atyoidea</taxon>
        <taxon>Atyidae</taxon>
        <taxon>Halocaridina</taxon>
    </lineage>
</organism>
<dbReference type="EMBL" id="JAXCGZ010012968">
    <property type="protein sequence ID" value="KAK7073428.1"/>
    <property type="molecule type" value="Genomic_DNA"/>
</dbReference>
<evidence type="ECO:0000313" key="2">
    <source>
        <dbReference type="EMBL" id="KAK7073428.1"/>
    </source>
</evidence>
<name>A0AAN8X375_HALRR</name>
<feature type="non-terminal residue" evidence="2">
    <location>
        <position position="1"/>
    </location>
</feature>
<gene>
    <name evidence="2" type="ORF">SK128_013941</name>
</gene>
<dbReference type="Proteomes" id="UP001381693">
    <property type="component" value="Unassembled WGS sequence"/>
</dbReference>
<reference evidence="2 3" key="1">
    <citation type="submission" date="2023-11" db="EMBL/GenBank/DDBJ databases">
        <title>Halocaridina rubra genome assembly.</title>
        <authorList>
            <person name="Smith C."/>
        </authorList>
    </citation>
    <scope>NUCLEOTIDE SEQUENCE [LARGE SCALE GENOMIC DNA]</scope>
    <source>
        <strain evidence="2">EP-1</strain>
        <tissue evidence="2">Whole</tissue>
    </source>
</reference>
<evidence type="ECO:0000256" key="1">
    <source>
        <dbReference type="SAM" id="MobiDB-lite"/>
    </source>
</evidence>
<evidence type="ECO:0000313" key="3">
    <source>
        <dbReference type="Proteomes" id="UP001381693"/>
    </source>
</evidence>
<proteinExistence type="predicted"/>
<accession>A0AAN8X375</accession>
<comment type="caution">
    <text evidence="2">The sequence shown here is derived from an EMBL/GenBank/DDBJ whole genome shotgun (WGS) entry which is preliminary data.</text>
</comment>